<evidence type="ECO:0000256" key="3">
    <source>
        <dbReference type="ARBA" id="ARBA00022692"/>
    </source>
</evidence>
<keyword evidence="10" id="KW-1185">Reference proteome</keyword>
<proteinExistence type="predicted"/>
<keyword evidence="6" id="KW-0472">Membrane</keyword>
<evidence type="ECO:0000256" key="1">
    <source>
        <dbReference type="ARBA" id="ARBA00004162"/>
    </source>
</evidence>
<evidence type="ECO:0000256" key="2">
    <source>
        <dbReference type="ARBA" id="ARBA00022475"/>
    </source>
</evidence>
<evidence type="ECO:0000256" key="7">
    <source>
        <dbReference type="ARBA" id="ARBA00023157"/>
    </source>
</evidence>
<dbReference type="GO" id="GO:0005886">
    <property type="term" value="C:plasma membrane"/>
    <property type="evidence" value="ECO:0007669"/>
    <property type="project" value="UniProtKB-SubCell"/>
</dbReference>
<sequence length="183" mass="20613">MFLLLMLLFLLLEYVCCNVEAKCLKGYNVALASYYVSTGLSLDDITHLMKSSDVSNSDDIISYNKDKIFNNNVFYFDKINVPFPCDCISDEFLGHVFVYSAAEGDTYDLIAKVEYVDLTTVELLRRFNSYGQNGIPKNAKVNVTVNCSCGNSQVSQDYGFFITYPLRPSNNLHDIASEDHLDA</sequence>
<dbReference type="EMBL" id="CP039348">
    <property type="protein sequence ID" value="QCD90232.1"/>
    <property type="molecule type" value="Genomic_DNA"/>
</dbReference>
<dbReference type="AlphaFoldDB" id="A0A4D6LN18"/>
<keyword evidence="9" id="KW-0808">Transferase</keyword>
<gene>
    <name evidence="9" type="ORF">DEO72_LG4g1187</name>
</gene>
<evidence type="ECO:0000256" key="4">
    <source>
        <dbReference type="ARBA" id="ARBA00022729"/>
    </source>
</evidence>
<accession>A0A4D6LN18</accession>
<dbReference type="GO" id="GO:0019199">
    <property type="term" value="F:transmembrane receptor protein kinase activity"/>
    <property type="evidence" value="ECO:0007669"/>
    <property type="project" value="InterPro"/>
</dbReference>
<organism evidence="9 10">
    <name type="scientific">Vigna unguiculata</name>
    <name type="common">Cowpea</name>
    <dbReference type="NCBI Taxonomy" id="3917"/>
    <lineage>
        <taxon>Eukaryota</taxon>
        <taxon>Viridiplantae</taxon>
        <taxon>Streptophyta</taxon>
        <taxon>Embryophyta</taxon>
        <taxon>Tracheophyta</taxon>
        <taxon>Spermatophyta</taxon>
        <taxon>Magnoliopsida</taxon>
        <taxon>eudicotyledons</taxon>
        <taxon>Gunneridae</taxon>
        <taxon>Pentapetalae</taxon>
        <taxon>rosids</taxon>
        <taxon>fabids</taxon>
        <taxon>Fabales</taxon>
        <taxon>Fabaceae</taxon>
        <taxon>Papilionoideae</taxon>
        <taxon>50 kb inversion clade</taxon>
        <taxon>NPAAA clade</taxon>
        <taxon>indigoferoid/millettioid clade</taxon>
        <taxon>Phaseoleae</taxon>
        <taxon>Vigna</taxon>
    </lineage>
</organism>
<keyword evidence="3" id="KW-0812">Transmembrane</keyword>
<protein>
    <submittedName>
        <fullName evidence="9">Chitin elicitor receptor kinase 1</fullName>
    </submittedName>
</protein>
<keyword evidence="7" id="KW-1015">Disulfide bond</keyword>
<reference evidence="9 10" key="1">
    <citation type="submission" date="2019-04" db="EMBL/GenBank/DDBJ databases">
        <title>An improved genome assembly and genetic linkage map for asparagus bean, Vigna unguiculata ssp. sesquipedialis.</title>
        <authorList>
            <person name="Xia Q."/>
            <person name="Zhang R."/>
            <person name="Dong Y."/>
        </authorList>
    </citation>
    <scope>NUCLEOTIDE SEQUENCE [LARGE SCALE GENOMIC DNA]</scope>
    <source>
        <tissue evidence="9">Leaf</tissue>
    </source>
</reference>
<dbReference type="PANTHER" id="PTHR46204">
    <property type="entry name" value="CHITIN ELICITOR RECEPTOR KINASE 1-RELATED"/>
    <property type="match status" value="1"/>
</dbReference>
<evidence type="ECO:0000313" key="9">
    <source>
        <dbReference type="EMBL" id="QCD90232.1"/>
    </source>
</evidence>
<keyword evidence="4 8" id="KW-0732">Signal</keyword>
<dbReference type="PANTHER" id="PTHR46204:SF15">
    <property type="entry name" value="LYSM DOMAIN RECEPTOR-LIKE KINASE 3"/>
    <property type="match status" value="1"/>
</dbReference>
<evidence type="ECO:0000256" key="6">
    <source>
        <dbReference type="ARBA" id="ARBA00023136"/>
    </source>
</evidence>
<evidence type="ECO:0000313" key="10">
    <source>
        <dbReference type="Proteomes" id="UP000501690"/>
    </source>
</evidence>
<keyword evidence="9" id="KW-0675">Receptor</keyword>
<keyword evidence="5" id="KW-1133">Transmembrane helix</keyword>
<dbReference type="Proteomes" id="UP000501690">
    <property type="component" value="Linkage Group LG4"/>
</dbReference>
<dbReference type="InterPro" id="IPR044812">
    <property type="entry name" value="CERK1/LYK3-like"/>
</dbReference>
<feature type="chain" id="PRO_5020035758" evidence="8">
    <location>
        <begin position="18"/>
        <end position="183"/>
    </location>
</feature>
<name>A0A4D6LN18_VIGUN</name>
<dbReference type="GO" id="GO:0045087">
    <property type="term" value="P:innate immune response"/>
    <property type="evidence" value="ECO:0007669"/>
    <property type="project" value="InterPro"/>
</dbReference>
<keyword evidence="2" id="KW-1003">Cell membrane</keyword>
<keyword evidence="9" id="KW-0418">Kinase</keyword>
<evidence type="ECO:0000256" key="8">
    <source>
        <dbReference type="SAM" id="SignalP"/>
    </source>
</evidence>
<feature type="signal peptide" evidence="8">
    <location>
        <begin position="1"/>
        <end position="17"/>
    </location>
</feature>
<comment type="subcellular location">
    <subcellularLocation>
        <location evidence="1">Cell membrane</location>
        <topology evidence="1">Single-pass membrane protein</topology>
    </subcellularLocation>
</comment>
<evidence type="ECO:0000256" key="5">
    <source>
        <dbReference type="ARBA" id="ARBA00022989"/>
    </source>
</evidence>